<dbReference type="RefSeq" id="WP_021182931.1">
    <property type="nucleotide sequence ID" value="NZ_CP024636.1"/>
</dbReference>
<dbReference type="SUPFAM" id="SSF103088">
    <property type="entry name" value="OmpA-like"/>
    <property type="match status" value="1"/>
</dbReference>
<gene>
    <name evidence="4" type="primary">icmH</name>
    <name evidence="5" type="ORF">CTZ24_17020</name>
    <name evidence="4" type="ORF">Q3404_18685</name>
</gene>
<sequence length="404" mass="44046">MTQEALARDVTVAGNDNLLLTAAAPILNAVVQIRQAATHDDPAGLRQLLIDEIRQFEQRCKMSGLPFEMIIGARYCLCSLLDEAAAQTPWGTRGVWSGNGMLVTFHNESWGGEKVFQLLSRISQNPQQHLWLLEVIHYCLLLGYEGRYRGSENGQAQCEIIRKRLAHLIAETRPDTGAASARLVEVHPLVSSLSRPMVPLWACITLAALVACLIYSGLNWRLGNAAEPLLRAIYETPLPQITPGRRPTSPQALLDLHQRLNDVIAAGQLEVSDGAFGSKVIIPADKLFITDGTVVNQVGRALLAHVASAMKTVKGTVLVSVYTDNSPVDGRFASSYEFSFARARAVAQLLNPQLAEGHSVKAEGRGDSNPLLPNDSNENRARNRRVEITLFAAPETLSNHQGGQ</sequence>
<dbReference type="InterPro" id="IPR036737">
    <property type="entry name" value="OmpA-like_sf"/>
</dbReference>
<evidence type="ECO:0000313" key="5">
    <source>
        <dbReference type="EMBL" id="QGR08031.1"/>
    </source>
</evidence>
<dbReference type="Pfam" id="PF00691">
    <property type="entry name" value="OmpA"/>
    <property type="match status" value="1"/>
</dbReference>
<dbReference type="GO" id="GO:0016020">
    <property type="term" value="C:membrane"/>
    <property type="evidence" value="ECO:0007669"/>
    <property type="project" value="UniProtKB-UniRule"/>
</dbReference>
<dbReference type="PANTHER" id="PTHR38033">
    <property type="entry name" value="MEMBRANE PROTEIN-RELATED"/>
    <property type="match status" value="1"/>
</dbReference>
<dbReference type="InterPro" id="IPR038522">
    <property type="entry name" value="T4/T6SS_DotU_sf"/>
</dbReference>
<evidence type="ECO:0000313" key="7">
    <source>
        <dbReference type="Proteomes" id="UP001171299"/>
    </source>
</evidence>
<organism evidence="5 6">
    <name type="scientific">Pantoea phytobeneficialis</name>
    <dbReference type="NCBI Taxonomy" id="2052056"/>
    <lineage>
        <taxon>Bacteria</taxon>
        <taxon>Pseudomonadati</taxon>
        <taxon>Pseudomonadota</taxon>
        <taxon>Gammaproteobacteria</taxon>
        <taxon>Enterobacterales</taxon>
        <taxon>Erwiniaceae</taxon>
        <taxon>Pantoea</taxon>
    </lineage>
</organism>
<dbReference type="NCBIfam" id="TIGR03349">
    <property type="entry name" value="IV_VI_DotU"/>
    <property type="match status" value="1"/>
</dbReference>
<dbReference type="Pfam" id="PF09850">
    <property type="entry name" value="DotU"/>
    <property type="match status" value="1"/>
</dbReference>
<dbReference type="Gene3D" id="3.30.1330.60">
    <property type="entry name" value="OmpA-like domain"/>
    <property type="match status" value="1"/>
</dbReference>
<dbReference type="EMBL" id="JAUOOM010000020">
    <property type="protein sequence ID" value="MDO6408598.1"/>
    <property type="molecule type" value="Genomic_DNA"/>
</dbReference>
<dbReference type="InterPro" id="IPR017732">
    <property type="entry name" value="T4/T6SS_DotU"/>
</dbReference>
<feature type="domain" description="OmpA-like" evidence="3">
    <location>
        <begin position="277"/>
        <end position="394"/>
    </location>
</feature>
<keyword evidence="7" id="KW-1185">Reference proteome</keyword>
<evidence type="ECO:0000313" key="6">
    <source>
        <dbReference type="Proteomes" id="UP000424872"/>
    </source>
</evidence>
<keyword evidence="1" id="KW-0472">Membrane</keyword>
<dbReference type="NCBIfam" id="NF038228">
    <property type="entry name" value="IcmH_DotU_IVB"/>
    <property type="match status" value="1"/>
</dbReference>
<protein>
    <submittedName>
        <fullName evidence="4">Type IVB secretion system protein IcmH/DotU</fullName>
    </submittedName>
</protein>
<reference evidence="6" key="1">
    <citation type="submission" date="2017-11" db="EMBL/GenBank/DDBJ databases">
        <title>Genome sequence of Pantoea sp. MSR2.</title>
        <authorList>
            <person name="Nascimento F.X."/>
        </authorList>
    </citation>
    <scope>NUCLEOTIDE SEQUENCE [LARGE SCALE GENOMIC DNA]</scope>
    <source>
        <strain evidence="6">MSR2</strain>
    </source>
</reference>
<reference evidence="5" key="2">
    <citation type="journal article" date="2020" name="Environ. Microbiol.">
        <title>The extreme plant-growth-promoting properties of Pantoea phytobeneficialis MSR2 revealed by functional and genomic analysis.</title>
        <authorList>
            <person name="Nascimento F.X."/>
            <person name="Hernandez A.G."/>
            <person name="Glick B.R."/>
            <person name="Rossi M.J."/>
        </authorList>
    </citation>
    <scope>NUCLEOTIDE SEQUENCE</scope>
    <source>
        <strain evidence="5">MSR2</strain>
    </source>
</reference>
<reference evidence="4" key="3">
    <citation type="submission" date="2023-07" db="EMBL/GenBank/DDBJ databases">
        <title>The extreme plant-growth-promoting properties of Pantoea phytobeneficialis PF55 revealed by functional and genomic analysis.</title>
        <authorList>
            <person name="Nascimento F.X."/>
            <person name="Marcio R.J."/>
        </authorList>
    </citation>
    <scope>NUCLEOTIDE SEQUENCE</scope>
    <source>
        <strain evidence="4">PF55</strain>
    </source>
</reference>
<evidence type="ECO:0000256" key="2">
    <source>
        <dbReference type="SAM" id="MobiDB-lite"/>
    </source>
</evidence>
<dbReference type="EMBL" id="CP024636">
    <property type="protein sequence ID" value="QGR08031.1"/>
    <property type="molecule type" value="Genomic_DNA"/>
</dbReference>
<dbReference type="Proteomes" id="UP000424872">
    <property type="component" value="Chromosome"/>
</dbReference>
<evidence type="ECO:0000259" key="3">
    <source>
        <dbReference type="PROSITE" id="PS51123"/>
    </source>
</evidence>
<dbReference type="PROSITE" id="PS51123">
    <property type="entry name" value="OMPA_2"/>
    <property type="match status" value="1"/>
</dbReference>
<dbReference type="Proteomes" id="UP001171299">
    <property type="component" value="Unassembled WGS sequence"/>
</dbReference>
<accession>A0AAP9H7Q5</accession>
<evidence type="ECO:0000313" key="4">
    <source>
        <dbReference type="EMBL" id="MDO6408598.1"/>
    </source>
</evidence>
<dbReference type="Gene3D" id="1.25.40.590">
    <property type="entry name" value="Type IV / VI secretion system, DotU"/>
    <property type="match status" value="1"/>
</dbReference>
<feature type="region of interest" description="Disordered" evidence="2">
    <location>
        <begin position="357"/>
        <end position="380"/>
    </location>
</feature>
<dbReference type="PANTHER" id="PTHR38033:SF1">
    <property type="entry name" value="DOTU FAMILY TYPE IV_VI SECRETION SYSTEM PROTEIN"/>
    <property type="match status" value="1"/>
</dbReference>
<dbReference type="InterPro" id="IPR006665">
    <property type="entry name" value="OmpA-like"/>
</dbReference>
<name>A0AAP9H7Q5_9GAMM</name>
<evidence type="ECO:0000256" key="1">
    <source>
        <dbReference type="PROSITE-ProRule" id="PRU00473"/>
    </source>
</evidence>
<dbReference type="CDD" id="cd07185">
    <property type="entry name" value="OmpA_C-like"/>
    <property type="match status" value="1"/>
</dbReference>
<dbReference type="AlphaFoldDB" id="A0AAP9H7Q5"/>
<proteinExistence type="predicted"/>
<dbReference type="KEGG" id="ppho:CTZ24_17020"/>